<dbReference type="Proteomes" id="UP000799437">
    <property type="component" value="Unassembled WGS sequence"/>
</dbReference>
<gene>
    <name evidence="1" type="ORF">EJ05DRAFT_314431</name>
</gene>
<evidence type="ECO:0000313" key="2">
    <source>
        <dbReference type="Proteomes" id="UP000799437"/>
    </source>
</evidence>
<evidence type="ECO:0000313" key="1">
    <source>
        <dbReference type="EMBL" id="KAF2759910.1"/>
    </source>
</evidence>
<sequence length="326" mass="36045">MHQSLPTIGNRKLKHICMPGSHDAAMSEYHPGTIGANYQNTQTQLFSFYDQLVYGSRFFDYRPVISNGQFVAGHYSEVADVWFGGNGQSMSSVIDQINSFTQTNQELIIIYLSHTLDTDNNFSALTQDQWNRMFSELTRLNHRFIPSTIPSDLTNLKLNDYIASSAAVLILAELPNGISLGNYASQGIYSSTSFPRFDVYANSDDRTTMENDQLAKLRAQRHVSATDTKDTFFSLSWTLTQQNPFGDAIVNLAVSVWDDLFAKAYAAFTPESYPNVLFLDAYAARDRAGFPVSEKPASVPAYPDAAALAVAVNFGVAGRNGFVTGE</sequence>
<dbReference type="GO" id="GO:0008081">
    <property type="term" value="F:phosphoric diester hydrolase activity"/>
    <property type="evidence" value="ECO:0007669"/>
    <property type="project" value="InterPro"/>
</dbReference>
<dbReference type="GeneID" id="54481761"/>
<dbReference type="PANTHER" id="PTHR13593:SF143">
    <property type="entry name" value="PHOSPHATIDYLINOSITOL-SPECIFIC PHOSPHOLIPASE C X DOMAIN-CONTAINING PROTEIN"/>
    <property type="match status" value="1"/>
</dbReference>
<dbReference type="OrthoDB" id="1046782at2759"/>
<keyword evidence="2" id="KW-1185">Reference proteome</keyword>
<accession>A0A6A6WD69</accession>
<dbReference type="SUPFAM" id="SSF51695">
    <property type="entry name" value="PLC-like phosphodiesterases"/>
    <property type="match status" value="1"/>
</dbReference>
<reference evidence="1" key="1">
    <citation type="journal article" date="2020" name="Stud. Mycol.">
        <title>101 Dothideomycetes genomes: a test case for predicting lifestyles and emergence of pathogens.</title>
        <authorList>
            <person name="Haridas S."/>
            <person name="Albert R."/>
            <person name="Binder M."/>
            <person name="Bloem J."/>
            <person name="Labutti K."/>
            <person name="Salamov A."/>
            <person name="Andreopoulos B."/>
            <person name="Baker S."/>
            <person name="Barry K."/>
            <person name="Bills G."/>
            <person name="Bluhm B."/>
            <person name="Cannon C."/>
            <person name="Castanera R."/>
            <person name="Culley D."/>
            <person name="Daum C."/>
            <person name="Ezra D."/>
            <person name="Gonzalez J."/>
            <person name="Henrissat B."/>
            <person name="Kuo A."/>
            <person name="Liang C."/>
            <person name="Lipzen A."/>
            <person name="Lutzoni F."/>
            <person name="Magnuson J."/>
            <person name="Mondo S."/>
            <person name="Nolan M."/>
            <person name="Ohm R."/>
            <person name="Pangilinan J."/>
            <person name="Park H.-J."/>
            <person name="Ramirez L."/>
            <person name="Alfaro M."/>
            <person name="Sun H."/>
            <person name="Tritt A."/>
            <person name="Yoshinaga Y."/>
            <person name="Zwiers L.-H."/>
            <person name="Turgeon B."/>
            <person name="Goodwin S."/>
            <person name="Spatafora J."/>
            <person name="Crous P."/>
            <person name="Grigoriev I."/>
        </authorList>
    </citation>
    <scope>NUCLEOTIDE SEQUENCE</scope>
    <source>
        <strain evidence="1">CBS 121739</strain>
    </source>
</reference>
<dbReference type="PANTHER" id="PTHR13593">
    <property type="match status" value="1"/>
</dbReference>
<protein>
    <submittedName>
        <fullName evidence="1">PLC-like phosphodiesterase</fullName>
    </submittedName>
</protein>
<name>A0A6A6WD69_9PEZI</name>
<dbReference type="EMBL" id="ML996569">
    <property type="protein sequence ID" value="KAF2759910.1"/>
    <property type="molecule type" value="Genomic_DNA"/>
</dbReference>
<organism evidence="1 2">
    <name type="scientific">Pseudovirgaria hyperparasitica</name>
    <dbReference type="NCBI Taxonomy" id="470096"/>
    <lineage>
        <taxon>Eukaryota</taxon>
        <taxon>Fungi</taxon>
        <taxon>Dikarya</taxon>
        <taxon>Ascomycota</taxon>
        <taxon>Pezizomycotina</taxon>
        <taxon>Dothideomycetes</taxon>
        <taxon>Dothideomycetes incertae sedis</taxon>
        <taxon>Acrospermales</taxon>
        <taxon>Acrospermaceae</taxon>
        <taxon>Pseudovirgaria</taxon>
    </lineage>
</organism>
<proteinExistence type="predicted"/>
<dbReference type="InterPro" id="IPR051057">
    <property type="entry name" value="PI-PLC_domain"/>
</dbReference>
<dbReference type="AlphaFoldDB" id="A0A6A6WD69"/>
<dbReference type="InterPro" id="IPR017946">
    <property type="entry name" value="PLC-like_Pdiesterase_TIM-brl"/>
</dbReference>
<dbReference type="GO" id="GO:0006629">
    <property type="term" value="P:lipid metabolic process"/>
    <property type="evidence" value="ECO:0007669"/>
    <property type="project" value="InterPro"/>
</dbReference>
<dbReference type="Gene3D" id="3.20.20.190">
    <property type="entry name" value="Phosphatidylinositol (PI) phosphodiesterase"/>
    <property type="match status" value="1"/>
</dbReference>
<dbReference type="RefSeq" id="XP_033602361.1">
    <property type="nucleotide sequence ID" value="XM_033740707.1"/>
</dbReference>